<sequence>MAANLSATSEDSCWIGSGLARTGAQTSAFKERDWANGRVYYEAHYIFRLGLEDLLMFMKSEPSTAKYYPSLENKIKELKQELR</sequence>
<dbReference type="Proteomes" id="UP000738359">
    <property type="component" value="Unassembled WGS sequence"/>
</dbReference>
<comment type="caution">
    <text evidence="1">The sequence shown here is derived from an EMBL/GenBank/DDBJ whole genome shotgun (WGS) entry which is preliminary data.</text>
</comment>
<keyword evidence="2" id="KW-1185">Reference proteome</keyword>
<dbReference type="OrthoDB" id="2392168at2759"/>
<dbReference type="EMBL" id="JAAAHY010002752">
    <property type="protein sequence ID" value="KAF9943964.1"/>
    <property type="molecule type" value="Genomic_DNA"/>
</dbReference>
<name>A0A9P6IPS8_MORAP</name>
<gene>
    <name evidence="1" type="ORF">BGZ70_005209</name>
</gene>
<evidence type="ECO:0000313" key="1">
    <source>
        <dbReference type="EMBL" id="KAF9943964.1"/>
    </source>
</evidence>
<accession>A0A9P6IPS8</accession>
<protein>
    <submittedName>
        <fullName evidence="1">Uncharacterized protein</fullName>
    </submittedName>
</protein>
<evidence type="ECO:0000313" key="2">
    <source>
        <dbReference type="Proteomes" id="UP000738359"/>
    </source>
</evidence>
<dbReference type="AlphaFoldDB" id="A0A9P6IPS8"/>
<proteinExistence type="predicted"/>
<organism evidence="1 2">
    <name type="scientific">Mortierella alpina</name>
    <name type="common">Oleaginous fungus</name>
    <name type="synonym">Mortierella renispora</name>
    <dbReference type="NCBI Taxonomy" id="64518"/>
    <lineage>
        <taxon>Eukaryota</taxon>
        <taxon>Fungi</taxon>
        <taxon>Fungi incertae sedis</taxon>
        <taxon>Mucoromycota</taxon>
        <taxon>Mortierellomycotina</taxon>
        <taxon>Mortierellomycetes</taxon>
        <taxon>Mortierellales</taxon>
        <taxon>Mortierellaceae</taxon>
        <taxon>Mortierella</taxon>
    </lineage>
</organism>
<reference evidence="1" key="1">
    <citation type="journal article" date="2020" name="Fungal Divers.">
        <title>Resolving the Mortierellaceae phylogeny through synthesis of multi-gene phylogenetics and phylogenomics.</title>
        <authorList>
            <person name="Vandepol N."/>
            <person name="Liber J."/>
            <person name="Desiro A."/>
            <person name="Na H."/>
            <person name="Kennedy M."/>
            <person name="Barry K."/>
            <person name="Grigoriev I.V."/>
            <person name="Miller A.N."/>
            <person name="O'Donnell K."/>
            <person name="Stajich J.E."/>
            <person name="Bonito G."/>
        </authorList>
    </citation>
    <scope>NUCLEOTIDE SEQUENCE</scope>
    <source>
        <strain evidence="1">CK1249</strain>
    </source>
</reference>